<dbReference type="EMBL" id="MT075580">
    <property type="protein sequence ID" value="QIS31264.1"/>
    <property type="molecule type" value="Genomic_DNA"/>
</dbReference>
<evidence type="ECO:0000313" key="1">
    <source>
        <dbReference type="EMBL" id="QIS31264.1"/>
    </source>
</evidence>
<organism evidence="1">
    <name type="scientific">Lysinibacillus sphaericus</name>
    <name type="common">Bacillus sphaericus</name>
    <dbReference type="NCBI Taxonomy" id="1421"/>
    <lineage>
        <taxon>Bacteria</taxon>
        <taxon>Bacillati</taxon>
        <taxon>Bacillota</taxon>
        <taxon>Bacilli</taxon>
        <taxon>Bacillales</taxon>
        <taxon>Bacillaceae</taxon>
        <taxon>Lysinibacillus</taxon>
    </lineage>
</organism>
<name>A0A6H0A0R7_LYSSH</name>
<geneLocation type="plasmid" evidence="1">
    <name>pSSII-1</name>
</geneLocation>
<dbReference type="AlphaFoldDB" id="A0A6H0A0R7"/>
<proteinExistence type="predicted"/>
<keyword evidence="1" id="KW-0614">Plasmid</keyword>
<sequence>MFDKFPYTRKVIQDLEYENYLDQTEWLFCDDETALLTLAKLVKTSEQLTSSNIPDRLAAKERVNEDYLEVGRSVQVLARNEARHQLSLSNDDVANLFSSVEIGGARFKN</sequence>
<accession>A0A6H0A0R7</accession>
<reference evidence="1" key="1">
    <citation type="submission" date="2020-02" db="EMBL/GenBank/DDBJ databases">
        <authorList>
            <person name="Hu X."/>
            <person name="Yuan Z."/>
            <person name="Cheng J."/>
            <person name="Geng P."/>
        </authorList>
    </citation>
    <scope>NUCLEOTIDE SEQUENCE</scope>
    <source>
        <strain evidence="1">SSII-1</strain>
        <plasmid evidence="1">pSSII-1</plasmid>
    </source>
</reference>
<protein>
    <submittedName>
        <fullName evidence="1">Uncharacterized protein</fullName>
    </submittedName>
</protein>
<dbReference type="RefSeq" id="WP_031417342.1">
    <property type="nucleotide sequence ID" value="NZ_CP064071.1"/>
</dbReference>